<keyword evidence="2" id="KW-1185">Reference proteome</keyword>
<organism evidence="1 2">
    <name type="scientific">Paenirhodobacter enshiensis</name>
    <dbReference type="NCBI Taxonomy" id="1105367"/>
    <lineage>
        <taxon>Bacteria</taxon>
        <taxon>Pseudomonadati</taxon>
        <taxon>Pseudomonadota</taxon>
        <taxon>Alphaproteobacteria</taxon>
        <taxon>Rhodobacterales</taxon>
        <taxon>Rhodobacter group</taxon>
        <taxon>Paenirhodobacter</taxon>
    </lineage>
</organism>
<evidence type="ECO:0000313" key="2">
    <source>
        <dbReference type="Proteomes" id="UP000028824"/>
    </source>
</evidence>
<comment type="caution">
    <text evidence="1">The sequence shown here is derived from an EMBL/GenBank/DDBJ whole genome shotgun (WGS) entry which is preliminary data.</text>
</comment>
<evidence type="ECO:0000313" key="1">
    <source>
        <dbReference type="EMBL" id="KFI25662.1"/>
    </source>
</evidence>
<dbReference type="eggNOG" id="ENOG5033K6D">
    <property type="taxonomic scope" value="Bacteria"/>
</dbReference>
<proteinExistence type="predicted"/>
<dbReference type="STRING" id="1105367.CG50_04915"/>
<name>A0A086XUG2_9RHOB</name>
<sequence>MSAFDNLEKGAATFSEIDILCDLINAEFMMEGILPTYEPNEYGVELESLLDLINRSRLKGPQ</sequence>
<reference evidence="1 2" key="1">
    <citation type="submission" date="2014-03" db="EMBL/GenBank/DDBJ databases">
        <title>Genome of Paenirhodobacter enshiensis DW2-9.</title>
        <authorList>
            <person name="Wang D."/>
            <person name="Wang G."/>
        </authorList>
    </citation>
    <scope>NUCLEOTIDE SEQUENCE [LARGE SCALE GENOMIC DNA]</scope>
    <source>
        <strain evidence="1 2">DW2-9</strain>
    </source>
</reference>
<accession>A0A086XUG2</accession>
<dbReference type="AlphaFoldDB" id="A0A086XUG2"/>
<dbReference type="Proteomes" id="UP000028824">
    <property type="component" value="Unassembled WGS sequence"/>
</dbReference>
<gene>
    <name evidence="1" type="ORF">CG50_04915</name>
</gene>
<protein>
    <submittedName>
        <fullName evidence="1">Uncharacterized protein</fullName>
    </submittedName>
</protein>
<dbReference type="EMBL" id="JFZB01000021">
    <property type="protein sequence ID" value="KFI25662.1"/>
    <property type="molecule type" value="Genomic_DNA"/>
</dbReference>